<dbReference type="SUPFAM" id="SSF56112">
    <property type="entry name" value="Protein kinase-like (PK-like)"/>
    <property type="match status" value="1"/>
</dbReference>
<comment type="caution">
    <text evidence="2">The sequence shown here is derived from an EMBL/GenBank/DDBJ whole genome shotgun (WGS) entry which is preliminary data.</text>
</comment>
<evidence type="ECO:0000313" key="3">
    <source>
        <dbReference type="Proteomes" id="UP000187209"/>
    </source>
</evidence>
<dbReference type="PANTHER" id="PTHR24362">
    <property type="entry name" value="SERINE/THREONINE-PROTEIN KINASE NEK"/>
    <property type="match status" value="1"/>
</dbReference>
<reference evidence="2 3" key="1">
    <citation type="submission" date="2016-11" db="EMBL/GenBank/DDBJ databases">
        <title>The macronuclear genome of Stentor coeruleus: a giant cell with tiny introns.</title>
        <authorList>
            <person name="Slabodnick M."/>
            <person name="Ruby J.G."/>
            <person name="Reiff S.B."/>
            <person name="Swart E.C."/>
            <person name="Gosai S."/>
            <person name="Prabakaran S."/>
            <person name="Witkowska E."/>
            <person name="Larue G.E."/>
            <person name="Fisher S."/>
            <person name="Freeman R.M."/>
            <person name="Gunawardena J."/>
            <person name="Chu W."/>
            <person name="Stover N.A."/>
            <person name="Gregory B.D."/>
            <person name="Nowacki M."/>
            <person name="Derisi J."/>
            <person name="Roy S.W."/>
            <person name="Marshall W.F."/>
            <person name="Sood P."/>
        </authorList>
    </citation>
    <scope>NUCLEOTIDE SEQUENCE [LARGE SCALE GENOMIC DNA]</scope>
    <source>
        <strain evidence="2">WM001</strain>
    </source>
</reference>
<sequence>MKIQGQKSENFKQTIDLMKFLGNSLNCFLLVNGSFSSKKNENFIVTEYVVDSLKDKSQEILSNDLLVKIVKFLIEGFAFMSLNRIFHRNISPQNIFLTLDFIPKIVNFTSALVHIVDEKKPIVKNFPYFDDNESGYLSPERYKLMQDLKSAQSIQSIQSAKNTKSVQGIQSVQAFDVNIEKSEVYSLGLVILELIIKKEITEFQSGEKFLEMYEAISEINDLLLRNIVEKMLMNDPEDRPYFKDLLNEVNSIF</sequence>
<name>A0A1R2BUF8_9CILI</name>
<feature type="domain" description="Protein kinase" evidence="1">
    <location>
        <begin position="1"/>
        <end position="253"/>
    </location>
</feature>
<gene>
    <name evidence="2" type="ORF">SteCoe_19259</name>
</gene>
<proteinExistence type="predicted"/>
<dbReference type="GO" id="GO:0004672">
    <property type="term" value="F:protein kinase activity"/>
    <property type="evidence" value="ECO:0007669"/>
    <property type="project" value="InterPro"/>
</dbReference>
<organism evidence="2 3">
    <name type="scientific">Stentor coeruleus</name>
    <dbReference type="NCBI Taxonomy" id="5963"/>
    <lineage>
        <taxon>Eukaryota</taxon>
        <taxon>Sar</taxon>
        <taxon>Alveolata</taxon>
        <taxon>Ciliophora</taxon>
        <taxon>Postciliodesmatophora</taxon>
        <taxon>Heterotrichea</taxon>
        <taxon>Heterotrichida</taxon>
        <taxon>Stentoridae</taxon>
        <taxon>Stentor</taxon>
    </lineage>
</organism>
<dbReference type="GO" id="GO:0005524">
    <property type="term" value="F:ATP binding"/>
    <property type="evidence" value="ECO:0007669"/>
    <property type="project" value="InterPro"/>
</dbReference>
<dbReference type="InterPro" id="IPR011009">
    <property type="entry name" value="Kinase-like_dom_sf"/>
</dbReference>
<dbReference type="SMART" id="SM00220">
    <property type="entry name" value="S_TKc"/>
    <property type="match status" value="1"/>
</dbReference>
<dbReference type="EMBL" id="MPUH01000422">
    <property type="protein sequence ID" value="OMJ80459.1"/>
    <property type="molecule type" value="Genomic_DNA"/>
</dbReference>
<dbReference type="InterPro" id="IPR000719">
    <property type="entry name" value="Prot_kinase_dom"/>
</dbReference>
<dbReference type="Gene3D" id="1.10.510.10">
    <property type="entry name" value="Transferase(Phosphotransferase) domain 1"/>
    <property type="match status" value="1"/>
</dbReference>
<dbReference type="AlphaFoldDB" id="A0A1R2BUF8"/>
<evidence type="ECO:0000313" key="2">
    <source>
        <dbReference type="EMBL" id="OMJ80459.1"/>
    </source>
</evidence>
<dbReference type="PROSITE" id="PS50011">
    <property type="entry name" value="PROTEIN_KINASE_DOM"/>
    <property type="match status" value="1"/>
</dbReference>
<dbReference type="PANTHER" id="PTHR24362:SF309">
    <property type="entry name" value="PROTEIN KINASE DOMAIN-CONTAINING PROTEIN"/>
    <property type="match status" value="1"/>
</dbReference>
<protein>
    <recommendedName>
        <fullName evidence="1">Protein kinase domain-containing protein</fullName>
    </recommendedName>
</protein>
<dbReference type="InterPro" id="IPR001245">
    <property type="entry name" value="Ser-Thr/Tyr_kinase_cat_dom"/>
</dbReference>
<dbReference type="Pfam" id="PF07714">
    <property type="entry name" value="PK_Tyr_Ser-Thr"/>
    <property type="match status" value="1"/>
</dbReference>
<evidence type="ECO:0000259" key="1">
    <source>
        <dbReference type="PROSITE" id="PS50011"/>
    </source>
</evidence>
<dbReference type="Proteomes" id="UP000187209">
    <property type="component" value="Unassembled WGS sequence"/>
</dbReference>
<keyword evidence="3" id="KW-1185">Reference proteome</keyword>
<accession>A0A1R2BUF8</accession>